<dbReference type="AlphaFoldDB" id="A0A1I7GCU2"/>
<sequence>MKVLPIQCFSEPLGDVAFISEQLAEQS</sequence>
<organism evidence="1 2">
    <name type="scientific">Nitrosomonas eutropha</name>
    <dbReference type="NCBI Taxonomy" id="916"/>
    <lineage>
        <taxon>Bacteria</taxon>
        <taxon>Pseudomonadati</taxon>
        <taxon>Pseudomonadota</taxon>
        <taxon>Betaproteobacteria</taxon>
        <taxon>Nitrosomonadales</taxon>
        <taxon>Nitrosomonadaceae</taxon>
        <taxon>Nitrosomonas</taxon>
    </lineage>
</organism>
<evidence type="ECO:0000313" key="1">
    <source>
        <dbReference type="EMBL" id="SFU46302.1"/>
    </source>
</evidence>
<reference evidence="1 2" key="1">
    <citation type="submission" date="2016-10" db="EMBL/GenBank/DDBJ databases">
        <authorList>
            <person name="de Groot N.N."/>
        </authorList>
    </citation>
    <scope>NUCLEOTIDE SEQUENCE [LARGE SCALE GENOMIC DNA]</scope>
    <source>
        <strain evidence="1 2">Nm24</strain>
    </source>
</reference>
<feature type="non-terminal residue" evidence="1">
    <location>
        <position position="27"/>
    </location>
</feature>
<gene>
    <name evidence="1" type="ORF">SAMN05216339_102376</name>
</gene>
<dbReference type="EMBL" id="FPBL01000002">
    <property type="protein sequence ID" value="SFU46302.1"/>
    <property type="molecule type" value="Genomic_DNA"/>
</dbReference>
<accession>A0A1I7GCU2</accession>
<name>A0A1I7GCU2_9PROT</name>
<protein>
    <submittedName>
        <fullName evidence="1">Uncharacterized protein</fullName>
    </submittedName>
</protein>
<evidence type="ECO:0000313" key="2">
    <source>
        <dbReference type="Proteomes" id="UP000183926"/>
    </source>
</evidence>
<dbReference type="Proteomes" id="UP000183926">
    <property type="component" value="Unassembled WGS sequence"/>
</dbReference>
<proteinExistence type="predicted"/>